<reference evidence="2" key="1">
    <citation type="submission" date="2024-01" db="EMBL/GenBank/DDBJ databases">
        <authorList>
            <person name="Webb A."/>
        </authorList>
    </citation>
    <scope>NUCLEOTIDE SEQUENCE</scope>
    <source>
        <strain evidence="2">Pm1</strain>
    </source>
</reference>
<protein>
    <recommendedName>
        <fullName evidence="1">Chromo domain-containing protein</fullName>
    </recommendedName>
</protein>
<accession>A0AAV1TQC0</accession>
<comment type="caution">
    <text evidence="2">The sequence shown here is derived from an EMBL/GenBank/DDBJ whole genome shotgun (WGS) entry which is preliminary data.</text>
</comment>
<gene>
    <name evidence="2" type="ORF">PM001_LOCUS9706</name>
</gene>
<dbReference type="SMART" id="SM00298">
    <property type="entry name" value="CHROMO"/>
    <property type="match status" value="1"/>
</dbReference>
<name>A0AAV1TQC0_9STRA</name>
<feature type="domain" description="Chromo" evidence="1">
    <location>
        <begin position="75"/>
        <end position="136"/>
    </location>
</feature>
<dbReference type="SUPFAM" id="SSF54160">
    <property type="entry name" value="Chromo domain-like"/>
    <property type="match status" value="1"/>
</dbReference>
<dbReference type="InterPro" id="IPR023780">
    <property type="entry name" value="Chromo_domain"/>
</dbReference>
<evidence type="ECO:0000313" key="3">
    <source>
        <dbReference type="Proteomes" id="UP001162060"/>
    </source>
</evidence>
<dbReference type="InterPro" id="IPR016197">
    <property type="entry name" value="Chromo-like_dom_sf"/>
</dbReference>
<dbReference type="EMBL" id="CAKLBY020000075">
    <property type="protein sequence ID" value="CAK7924556.1"/>
    <property type="molecule type" value="Genomic_DNA"/>
</dbReference>
<dbReference type="PROSITE" id="PS50013">
    <property type="entry name" value="CHROMO_2"/>
    <property type="match status" value="1"/>
</dbReference>
<evidence type="ECO:0000259" key="1">
    <source>
        <dbReference type="PROSITE" id="PS50013"/>
    </source>
</evidence>
<proteinExistence type="predicted"/>
<dbReference type="Proteomes" id="UP001162060">
    <property type="component" value="Unassembled WGS sequence"/>
</dbReference>
<dbReference type="Pfam" id="PF00385">
    <property type="entry name" value="Chromo"/>
    <property type="match status" value="1"/>
</dbReference>
<dbReference type="Gene3D" id="2.40.50.40">
    <property type="match status" value="1"/>
</dbReference>
<dbReference type="AlphaFoldDB" id="A0AAV1TQC0"/>
<evidence type="ECO:0000313" key="2">
    <source>
        <dbReference type="EMBL" id="CAK7924556.1"/>
    </source>
</evidence>
<sequence>MRHYRSNDRALKNCYYPLRDHGAHNAESVHEPGHRIAYPFHCSVPEHQADPTLEPDQVVPPPPHPLVHSLGGQRFLVELIVNHRDVKGVRTSFLVSWHGYPPAWNCWEHRAQLIVEVLGLVEQYDKTHPPSSKKGRR</sequence>
<dbReference type="CDD" id="cd00024">
    <property type="entry name" value="CD_CSD"/>
    <property type="match status" value="1"/>
</dbReference>
<organism evidence="2 3">
    <name type="scientific">Peronospora matthiolae</name>
    <dbReference type="NCBI Taxonomy" id="2874970"/>
    <lineage>
        <taxon>Eukaryota</taxon>
        <taxon>Sar</taxon>
        <taxon>Stramenopiles</taxon>
        <taxon>Oomycota</taxon>
        <taxon>Peronosporomycetes</taxon>
        <taxon>Peronosporales</taxon>
        <taxon>Peronosporaceae</taxon>
        <taxon>Peronospora</taxon>
    </lineage>
</organism>
<dbReference type="InterPro" id="IPR000953">
    <property type="entry name" value="Chromo/chromo_shadow_dom"/>
</dbReference>